<dbReference type="GO" id="GO:0005524">
    <property type="term" value="F:ATP binding"/>
    <property type="evidence" value="ECO:0007669"/>
    <property type="project" value="UniProtKB-KW"/>
</dbReference>
<accession>A0A154MW97</accession>
<dbReference type="PANTHER" id="PTHR16305:SF35">
    <property type="entry name" value="TRANSCRIPTIONAL ACTIVATOR DOMAIN"/>
    <property type="match status" value="1"/>
</dbReference>
<keyword evidence="1" id="KW-0547">Nucleotide-binding</keyword>
<proteinExistence type="predicted"/>
<evidence type="ECO:0000256" key="2">
    <source>
        <dbReference type="ARBA" id="ARBA00022840"/>
    </source>
</evidence>
<evidence type="ECO:0000313" key="5">
    <source>
        <dbReference type="Proteomes" id="UP000076321"/>
    </source>
</evidence>
<evidence type="ECO:0000313" key="4">
    <source>
        <dbReference type="EMBL" id="KZB88571.1"/>
    </source>
</evidence>
<dbReference type="PANTHER" id="PTHR16305">
    <property type="entry name" value="TESTICULAR SOLUBLE ADENYLYL CYCLASE"/>
    <property type="match status" value="1"/>
</dbReference>
<name>A0A154MW97_9PSEU</name>
<dbReference type="GO" id="GO:0005737">
    <property type="term" value="C:cytoplasm"/>
    <property type="evidence" value="ECO:0007669"/>
    <property type="project" value="TreeGrafter"/>
</dbReference>
<feature type="domain" description="Orc1-like AAA ATPase" evidence="3">
    <location>
        <begin position="2"/>
        <end position="156"/>
    </location>
</feature>
<organism evidence="4 5">
    <name type="scientific">Amycolatopsis regifaucium</name>
    <dbReference type="NCBI Taxonomy" id="546365"/>
    <lineage>
        <taxon>Bacteria</taxon>
        <taxon>Bacillati</taxon>
        <taxon>Actinomycetota</taxon>
        <taxon>Actinomycetes</taxon>
        <taxon>Pseudonocardiales</taxon>
        <taxon>Pseudonocardiaceae</taxon>
        <taxon>Amycolatopsis</taxon>
    </lineage>
</organism>
<evidence type="ECO:0000256" key="1">
    <source>
        <dbReference type="ARBA" id="ARBA00022741"/>
    </source>
</evidence>
<dbReference type="SUPFAM" id="SSF52540">
    <property type="entry name" value="P-loop containing nucleoside triphosphate hydrolases"/>
    <property type="match status" value="1"/>
</dbReference>
<keyword evidence="2" id="KW-0067">ATP-binding</keyword>
<dbReference type="RefSeq" id="WP_061983032.1">
    <property type="nucleotide sequence ID" value="NZ_FOPQ01000011.1"/>
</dbReference>
<gene>
    <name evidence="4" type="ORF">AVL48_00360</name>
</gene>
<dbReference type="InterPro" id="IPR027417">
    <property type="entry name" value="P-loop_NTPase"/>
</dbReference>
<dbReference type="Proteomes" id="UP000076321">
    <property type="component" value="Unassembled WGS sequence"/>
</dbReference>
<evidence type="ECO:0000259" key="3">
    <source>
        <dbReference type="Pfam" id="PF13191"/>
    </source>
</evidence>
<sequence length="169" mass="17360">MQLFGREAELKGLGELVDGPAAGCAGVLIQGEPGVGKSAVVAEAVAAATVGGLRVLRTTGVEAERNFAYAGLHQLIFPVRAGADTLPAPQRSALWAALGLADAAEPNAYLVGLAALTLLAEEAAAKPLLIVAEDVHWLDRESADVLAFVARRIESEPIGAYSWPAALPA</sequence>
<dbReference type="InterPro" id="IPR041664">
    <property type="entry name" value="AAA_16"/>
</dbReference>
<dbReference type="EMBL" id="LQCI01000001">
    <property type="protein sequence ID" value="KZB88571.1"/>
    <property type="molecule type" value="Genomic_DNA"/>
</dbReference>
<comment type="caution">
    <text evidence="4">The sequence shown here is derived from an EMBL/GenBank/DDBJ whole genome shotgun (WGS) entry which is preliminary data.</text>
</comment>
<dbReference type="AlphaFoldDB" id="A0A154MW97"/>
<reference evidence="4 5" key="1">
    <citation type="submission" date="2015-12" db="EMBL/GenBank/DDBJ databases">
        <title>Amycolatopsis regifaucium genome sequencing and assembly.</title>
        <authorList>
            <person name="Mayilraj S."/>
        </authorList>
    </citation>
    <scope>NUCLEOTIDE SEQUENCE [LARGE SCALE GENOMIC DNA]</scope>
    <source>
        <strain evidence="4 5">GY080</strain>
    </source>
</reference>
<dbReference type="GO" id="GO:0004016">
    <property type="term" value="F:adenylate cyclase activity"/>
    <property type="evidence" value="ECO:0007669"/>
    <property type="project" value="TreeGrafter"/>
</dbReference>
<protein>
    <recommendedName>
        <fullName evidence="3">Orc1-like AAA ATPase domain-containing protein</fullName>
    </recommendedName>
</protein>
<dbReference type="Pfam" id="PF13191">
    <property type="entry name" value="AAA_16"/>
    <property type="match status" value="1"/>
</dbReference>